<dbReference type="EMBL" id="JBHSED010000001">
    <property type="protein sequence ID" value="MFC4301890.1"/>
    <property type="molecule type" value="Genomic_DNA"/>
</dbReference>
<keyword evidence="2" id="KW-1185">Reference proteome</keyword>
<evidence type="ECO:0000313" key="1">
    <source>
        <dbReference type="EMBL" id="MFC4301890.1"/>
    </source>
</evidence>
<dbReference type="RefSeq" id="WP_204604639.1">
    <property type="nucleotide sequence ID" value="NZ_JBHSED010000001.1"/>
</dbReference>
<dbReference type="Proteomes" id="UP001595755">
    <property type="component" value="Unassembled WGS sequence"/>
</dbReference>
<name>A0ABV8S4D8_9BACL</name>
<accession>A0ABV8S4D8</accession>
<evidence type="ECO:0008006" key="3">
    <source>
        <dbReference type="Google" id="ProtNLM"/>
    </source>
</evidence>
<reference evidence="2" key="1">
    <citation type="journal article" date="2019" name="Int. J. Syst. Evol. Microbiol.">
        <title>The Global Catalogue of Microorganisms (GCM) 10K type strain sequencing project: providing services to taxonomists for standard genome sequencing and annotation.</title>
        <authorList>
            <consortium name="The Broad Institute Genomics Platform"/>
            <consortium name="The Broad Institute Genome Sequencing Center for Infectious Disease"/>
            <person name="Wu L."/>
            <person name="Ma J."/>
        </authorList>
    </citation>
    <scope>NUCLEOTIDE SEQUENCE [LARGE SCALE GENOMIC DNA]</scope>
    <source>
        <strain evidence="2">CGMCC 4.1641</strain>
    </source>
</reference>
<evidence type="ECO:0000313" key="2">
    <source>
        <dbReference type="Proteomes" id="UP001595755"/>
    </source>
</evidence>
<comment type="caution">
    <text evidence="1">The sequence shown here is derived from an EMBL/GenBank/DDBJ whole genome shotgun (WGS) entry which is preliminary data.</text>
</comment>
<sequence>MAESLILPVSQPFITSWSNHSHILSVIARNSDSRDWILSNYIQLELIKELNGNRLLLNYSFVKAPEDDCPWLNVARTSRKAVEDGGGVVAFLKQRIQDGQYIYLFLDTFYLSAYPFYAIESSPHDPMIIGFNDSSRVFYLADFHLVAGGINKYGTFEIPYEQLEQSFYNLHPDQDYLRGIELFSYRTNALYGLNMSLIQLSLSDYLNAEFTQAKELNWLSTPVKAYGVAVYDHLLAELERMKEANAEPDFRLIHVFNDHKILMQHRLHHLKEKGIISAELACSYDQIAKDSNALRQKALKFGVTRARERIAEAADLVKLIRSSENRVLQSVIDELRLTELQPHT</sequence>
<protein>
    <recommendedName>
        <fullName evidence="3">Butirosin biosynthesis protein H N-terminal domain-containing protein</fullName>
    </recommendedName>
</protein>
<gene>
    <name evidence="1" type="ORF">ACFO1S_00385</name>
</gene>
<organism evidence="1 2">
    <name type="scientific">Cohnella boryungensis</name>
    <dbReference type="NCBI Taxonomy" id="768479"/>
    <lineage>
        <taxon>Bacteria</taxon>
        <taxon>Bacillati</taxon>
        <taxon>Bacillota</taxon>
        <taxon>Bacilli</taxon>
        <taxon>Bacillales</taxon>
        <taxon>Paenibacillaceae</taxon>
        <taxon>Cohnella</taxon>
    </lineage>
</organism>
<proteinExistence type="predicted"/>